<feature type="region of interest" description="Disordered" evidence="1">
    <location>
        <begin position="74"/>
        <end position="326"/>
    </location>
</feature>
<dbReference type="Proteomes" id="UP000747542">
    <property type="component" value="Unassembled WGS sequence"/>
</dbReference>
<organism evidence="2 3">
    <name type="scientific">Homarus americanus</name>
    <name type="common">American lobster</name>
    <dbReference type="NCBI Taxonomy" id="6706"/>
    <lineage>
        <taxon>Eukaryota</taxon>
        <taxon>Metazoa</taxon>
        <taxon>Ecdysozoa</taxon>
        <taxon>Arthropoda</taxon>
        <taxon>Crustacea</taxon>
        <taxon>Multicrustacea</taxon>
        <taxon>Malacostraca</taxon>
        <taxon>Eumalacostraca</taxon>
        <taxon>Eucarida</taxon>
        <taxon>Decapoda</taxon>
        <taxon>Pleocyemata</taxon>
        <taxon>Astacidea</taxon>
        <taxon>Nephropoidea</taxon>
        <taxon>Nephropidae</taxon>
        <taxon>Homarus</taxon>
    </lineage>
</organism>
<proteinExistence type="predicted"/>
<feature type="compositionally biased region" description="Polar residues" evidence="1">
    <location>
        <begin position="96"/>
        <end position="147"/>
    </location>
</feature>
<keyword evidence="3" id="KW-1185">Reference proteome</keyword>
<evidence type="ECO:0000256" key="1">
    <source>
        <dbReference type="SAM" id="MobiDB-lite"/>
    </source>
</evidence>
<sequence length="326" mass="36033">MQVKAAESESNSLCKELREVKQQTDHWQKRFSEKNTEAEEQAAKQIELMKKMLDLEEENDNMKSKVLLLQGRIKRLKSEKNGKEAPDGRADKELRNQNVKSDASSSSANNPQKEATNSLGLQGSDSQEIVESSLTQVSRNSTVSQITRRAVTRRASTLLSVPTAPKESSTKISSKSPKEKSTKPQRSSAVSMDEYSTHNSSQSDRLRTLRTRGRSTSTVTLLGDETMKQAIKRVSSSTSVTKDKKKRLNDLSSGVESPGVLQRSTTLAKKMNPKEMLQESGPLRSLNPNSPVRPSTRRAPTHRTSSVGTRTRASSSTARGDDCKVQ</sequence>
<accession>A0A8J5JXY4</accession>
<protein>
    <submittedName>
        <fullName evidence="2">Putative Centromere protein F-like 2</fullName>
    </submittedName>
</protein>
<evidence type="ECO:0000313" key="3">
    <source>
        <dbReference type="Proteomes" id="UP000747542"/>
    </source>
</evidence>
<feature type="compositionally biased region" description="Polar residues" evidence="1">
    <location>
        <begin position="302"/>
        <end position="318"/>
    </location>
</feature>
<comment type="caution">
    <text evidence="2">The sequence shown here is derived from an EMBL/GenBank/DDBJ whole genome shotgun (WGS) entry which is preliminary data.</text>
</comment>
<feature type="compositionally biased region" description="Basic and acidic residues" evidence="1">
    <location>
        <begin position="76"/>
        <end position="95"/>
    </location>
</feature>
<gene>
    <name evidence="2" type="primary">Cenpf-L2</name>
    <name evidence="2" type="ORF">Hamer_G002244</name>
</gene>
<feature type="compositionally biased region" description="Low complexity" evidence="1">
    <location>
        <begin position="165"/>
        <end position="175"/>
    </location>
</feature>
<dbReference type="AlphaFoldDB" id="A0A8J5JXY4"/>
<reference evidence="2" key="1">
    <citation type="journal article" date="2021" name="Sci. Adv.">
        <title>The American lobster genome reveals insights on longevity, neural, and immune adaptations.</title>
        <authorList>
            <person name="Polinski J.M."/>
            <person name="Zimin A.V."/>
            <person name="Clark K.F."/>
            <person name="Kohn A.B."/>
            <person name="Sadowski N."/>
            <person name="Timp W."/>
            <person name="Ptitsyn A."/>
            <person name="Khanna P."/>
            <person name="Romanova D.Y."/>
            <person name="Williams P."/>
            <person name="Greenwood S.J."/>
            <person name="Moroz L.L."/>
            <person name="Walt D.R."/>
            <person name="Bodnar A.G."/>
        </authorList>
    </citation>
    <scope>NUCLEOTIDE SEQUENCE</scope>
    <source>
        <strain evidence="2">GMGI-L3</strain>
    </source>
</reference>
<name>A0A8J5JXY4_HOMAM</name>
<evidence type="ECO:0000313" key="2">
    <source>
        <dbReference type="EMBL" id="KAG7163168.1"/>
    </source>
</evidence>
<dbReference type="EMBL" id="JAHLQT010026502">
    <property type="protein sequence ID" value="KAG7163168.1"/>
    <property type="molecule type" value="Genomic_DNA"/>
</dbReference>